<dbReference type="InterPro" id="IPR028098">
    <property type="entry name" value="Glyco_trans_4-like_N"/>
</dbReference>
<gene>
    <name evidence="3" type="ordered locus">HAH_2121</name>
</gene>
<evidence type="ECO:0000313" key="3">
    <source>
        <dbReference type="EMBL" id="AEM57714.1"/>
    </source>
</evidence>
<dbReference type="CDD" id="cd03801">
    <property type="entry name" value="GT4_PimA-like"/>
    <property type="match status" value="1"/>
</dbReference>
<dbReference type="RefSeq" id="WP_014040859.1">
    <property type="nucleotide sequence ID" value="NC_015948.1"/>
</dbReference>
<sequence>MGSIAVVHHDLKSIGGAEAVCMNILEALQSQHDLYLITFEGADIDRLNQAFNTKVEPEEITIHQPRIFSILSKAFPKRFSILKDALRYLYLDLFLEDVDLVFSTKNEMYLDSFTLHYVHKSSFPDYINPNPQTVLREIYLSLSHWIGGLDESKVRNDVFLANSGWTATSLSEYYGVEPTVVYPPIDTARFTDQAWEDRESGFLCIGEIDPRKNILENIDIIAELWNRNHDVHLHIIGPINSRDYYRKVADRADDYDFIHIEGELSFEDINDMIDNHKYGIHGMSKEPFGMVVAEMIAGGMIPFVPNGGGQVEVVNKEGNLIYSSPSEAVKKTEHVISDLEVQQEIKGELEEMKTAFTKDRFHNEIRDIVDRTIDEQKSGNI</sequence>
<evidence type="ECO:0000259" key="1">
    <source>
        <dbReference type="Pfam" id="PF00534"/>
    </source>
</evidence>
<dbReference type="SUPFAM" id="SSF53756">
    <property type="entry name" value="UDP-Glycosyltransferase/glycogen phosphorylase"/>
    <property type="match status" value="1"/>
</dbReference>
<dbReference type="GO" id="GO:0004377">
    <property type="term" value="F:GDP-Man:Man(3)GlcNAc(2)-PP-Dol alpha-1,2-mannosyltransferase activity"/>
    <property type="evidence" value="ECO:0007669"/>
    <property type="project" value="InterPro"/>
</dbReference>
<dbReference type="PANTHER" id="PTHR45919">
    <property type="entry name" value="GDP-MAN:MAN(3)GLCNAC(2)-PP-DOL ALPHA-1,2-MANNOSYLTRANSFERASE"/>
    <property type="match status" value="1"/>
</dbReference>
<dbReference type="KEGG" id="hhi:HAH_2121"/>
<evidence type="ECO:0000259" key="2">
    <source>
        <dbReference type="Pfam" id="PF13439"/>
    </source>
</evidence>
<dbReference type="STRING" id="634497.HAH_2121"/>
<dbReference type="OrthoDB" id="222692at2157"/>
<accession>G0HW21</accession>
<dbReference type="eggNOG" id="arCOG04796">
    <property type="taxonomic scope" value="Archaea"/>
</dbReference>
<dbReference type="Gene3D" id="3.40.50.2000">
    <property type="entry name" value="Glycogen Phosphorylase B"/>
    <property type="match status" value="2"/>
</dbReference>
<dbReference type="GO" id="GO:0016020">
    <property type="term" value="C:membrane"/>
    <property type="evidence" value="ECO:0007669"/>
    <property type="project" value="TreeGrafter"/>
</dbReference>
<dbReference type="HOGENOM" id="CLU_042135_0_0_2"/>
<dbReference type="InterPro" id="IPR001296">
    <property type="entry name" value="Glyco_trans_1"/>
</dbReference>
<dbReference type="EMBL" id="CP002921">
    <property type="protein sequence ID" value="AEM57714.1"/>
    <property type="molecule type" value="Genomic_DNA"/>
</dbReference>
<proteinExistence type="predicted"/>
<dbReference type="Pfam" id="PF00534">
    <property type="entry name" value="Glycos_transf_1"/>
    <property type="match status" value="1"/>
</dbReference>
<evidence type="ECO:0000313" key="4">
    <source>
        <dbReference type="Proteomes" id="UP000005629"/>
    </source>
</evidence>
<keyword evidence="3" id="KW-0808">Transferase</keyword>
<reference evidence="3 4" key="1">
    <citation type="journal article" date="2011" name="J. Bacteriol.">
        <title>Complete genome sequence of Haloarcula hispanica, a model haloarchaeon for studying genetics, metabolism, and virus-host interaction.</title>
        <authorList>
            <person name="Liu H."/>
            <person name="Wu Z."/>
            <person name="Li M."/>
            <person name="Zhang F."/>
            <person name="Zheng H."/>
            <person name="Han J."/>
            <person name="Liu J."/>
            <person name="Zhou J."/>
            <person name="Wang S."/>
            <person name="Xiang H."/>
        </authorList>
    </citation>
    <scope>NUCLEOTIDE SEQUENCE [LARGE SCALE GENOMIC DNA]</scope>
    <source>
        <strain evidence="4">ATCC 33960 / DSM 4426 / JCM 8911 / NBRC 102182 / NCIMB 2187 / VKM B-1755</strain>
    </source>
</reference>
<protein>
    <submittedName>
        <fullName evidence="3">Glycosyl transferase group 1</fullName>
    </submittedName>
</protein>
<dbReference type="AlphaFoldDB" id="G0HW21"/>
<dbReference type="InterPro" id="IPR038013">
    <property type="entry name" value="ALG11"/>
</dbReference>
<dbReference type="GO" id="GO:0006487">
    <property type="term" value="P:protein N-linked glycosylation"/>
    <property type="evidence" value="ECO:0007669"/>
    <property type="project" value="TreeGrafter"/>
</dbReference>
<dbReference type="Proteomes" id="UP000005629">
    <property type="component" value="Chromosome I"/>
</dbReference>
<dbReference type="GeneID" id="28378339"/>
<organism evidence="3 4">
    <name type="scientific">Haloarcula hispanica (strain ATCC 33960 / DSM 4426 / JCM 8911 / NBRC 102182 / NCIMB 2187 / VKM B-1755)</name>
    <dbReference type="NCBI Taxonomy" id="634497"/>
    <lineage>
        <taxon>Archaea</taxon>
        <taxon>Methanobacteriati</taxon>
        <taxon>Methanobacteriota</taxon>
        <taxon>Stenosarchaea group</taxon>
        <taxon>Halobacteria</taxon>
        <taxon>Halobacteriales</taxon>
        <taxon>Haloarculaceae</taxon>
        <taxon>Haloarcula</taxon>
    </lineage>
</organism>
<dbReference type="PANTHER" id="PTHR45919:SF1">
    <property type="entry name" value="GDP-MAN:MAN(3)GLCNAC(2)-PP-DOL ALPHA-1,2-MANNOSYLTRANSFERASE"/>
    <property type="match status" value="1"/>
</dbReference>
<name>G0HW21_HALHT</name>
<dbReference type="Pfam" id="PF13439">
    <property type="entry name" value="Glyco_transf_4"/>
    <property type="match status" value="1"/>
</dbReference>
<feature type="domain" description="Glycosyl transferase family 1" evidence="1">
    <location>
        <begin position="194"/>
        <end position="343"/>
    </location>
</feature>
<feature type="domain" description="Glycosyltransferase subfamily 4-like N-terminal" evidence="2">
    <location>
        <begin position="14"/>
        <end position="189"/>
    </location>
</feature>